<sequence>MIPEFSVVIPTYQRPALLLKCLDALGRQLLARDQFEIIVVDDAHSPETETAVQLFARQIARSGSPLEVRYLGQPTRRGPAAARNRGWRAARGRVVAFTDDDCLPQPNWLPSALVCFQRGAQVVTGQLRFNNPSDTPIHDRTLALLETAEFVTANCFCRKSVLERVGGFEEAFDVAWDDDNDFRFKLIQAGIPVGKCPEAVVLHPIPESPWYAPIYAERRNSYDALLYKRHPDLFRERMPNYRGLVLQYYVCVLSVLMALIGLLAGSVPAITLGVGTWATLSADLILRFLPDGRLDWRTIKHAILTGLATPFVSVYWRLYGAVKYKVLYW</sequence>
<dbReference type="GO" id="GO:0016757">
    <property type="term" value="F:glycosyltransferase activity"/>
    <property type="evidence" value="ECO:0007669"/>
    <property type="project" value="UniProtKB-KW"/>
</dbReference>
<feature type="transmembrane region" description="Helical" evidence="4">
    <location>
        <begin position="244"/>
        <end position="264"/>
    </location>
</feature>
<dbReference type="CDD" id="cd00761">
    <property type="entry name" value="Glyco_tranf_GTA_type"/>
    <property type="match status" value="1"/>
</dbReference>
<evidence type="ECO:0000256" key="2">
    <source>
        <dbReference type="ARBA" id="ARBA00022676"/>
    </source>
</evidence>
<evidence type="ECO:0000256" key="3">
    <source>
        <dbReference type="ARBA" id="ARBA00022679"/>
    </source>
</evidence>
<dbReference type="InterPro" id="IPR001173">
    <property type="entry name" value="Glyco_trans_2-like"/>
</dbReference>
<dbReference type="PANTHER" id="PTHR43179">
    <property type="entry name" value="RHAMNOSYLTRANSFERASE WBBL"/>
    <property type="match status" value="1"/>
</dbReference>
<evidence type="ECO:0000313" key="7">
    <source>
        <dbReference type="Proteomes" id="UP000187941"/>
    </source>
</evidence>
<dbReference type="STRING" id="1178516.AWR27_13620"/>
<evidence type="ECO:0000256" key="1">
    <source>
        <dbReference type="ARBA" id="ARBA00006739"/>
    </source>
</evidence>
<organism evidence="6 7">
    <name type="scientific">Spirosoma montaniterrae</name>
    <dbReference type="NCBI Taxonomy" id="1178516"/>
    <lineage>
        <taxon>Bacteria</taxon>
        <taxon>Pseudomonadati</taxon>
        <taxon>Bacteroidota</taxon>
        <taxon>Cytophagia</taxon>
        <taxon>Cytophagales</taxon>
        <taxon>Cytophagaceae</taxon>
        <taxon>Spirosoma</taxon>
    </lineage>
</organism>
<name>A0A1P9WY24_9BACT</name>
<feature type="transmembrane region" description="Helical" evidence="4">
    <location>
        <begin position="270"/>
        <end position="289"/>
    </location>
</feature>
<reference evidence="6 7" key="1">
    <citation type="submission" date="2016-01" db="EMBL/GenBank/DDBJ databases">
        <authorList>
            <person name="Oliw E.H."/>
        </authorList>
    </citation>
    <scope>NUCLEOTIDE SEQUENCE [LARGE SCALE GENOMIC DNA]</scope>
    <source>
        <strain evidence="6 7">DY10</strain>
    </source>
</reference>
<dbReference type="SUPFAM" id="SSF53448">
    <property type="entry name" value="Nucleotide-diphospho-sugar transferases"/>
    <property type="match status" value="1"/>
</dbReference>
<feature type="domain" description="Glycosyltransferase 2-like" evidence="5">
    <location>
        <begin position="6"/>
        <end position="143"/>
    </location>
</feature>
<dbReference type="Gene3D" id="3.90.550.10">
    <property type="entry name" value="Spore Coat Polysaccharide Biosynthesis Protein SpsA, Chain A"/>
    <property type="match status" value="1"/>
</dbReference>
<feature type="transmembrane region" description="Helical" evidence="4">
    <location>
        <begin position="301"/>
        <end position="319"/>
    </location>
</feature>
<dbReference type="InterPro" id="IPR029044">
    <property type="entry name" value="Nucleotide-diphossugar_trans"/>
</dbReference>
<dbReference type="EMBL" id="CP014263">
    <property type="protein sequence ID" value="AQG80264.1"/>
    <property type="molecule type" value="Genomic_DNA"/>
</dbReference>
<keyword evidence="4" id="KW-1133">Transmembrane helix</keyword>
<dbReference type="KEGG" id="smon:AWR27_13620"/>
<keyword evidence="3 6" id="KW-0808">Transferase</keyword>
<evidence type="ECO:0000256" key="4">
    <source>
        <dbReference type="SAM" id="Phobius"/>
    </source>
</evidence>
<gene>
    <name evidence="6" type="ORF">AWR27_13620</name>
</gene>
<dbReference type="RefSeq" id="WP_077131689.1">
    <property type="nucleotide sequence ID" value="NZ_CP014263.1"/>
</dbReference>
<keyword evidence="4" id="KW-0812">Transmembrane</keyword>
<evidence type="ECO:0000313" key="6">
    <source>
        <dbReference type="EMBL" id="AQG80264.1"/>
    </source>
</evidence>
<dbReference type="Proteomes" id="UP000187941">
    <property type="component" value="Chromosome"/>
</dbReference>
<proteinExistence type="inferred from homology"/>
<accession>A0A1P9WY24</accession>
<keyword evidence="4" id="KW-0472">Membrane</keyword>
<dbReference type="PANTHER" id="PTHR43179:SF12">
    <property type="entry name" value="GALACTOFURANOSYLTRANSFERASE GLFT2"/>
    <property type="match status" value="1"/>
</dbReference>
<evidence type="ECO:0000259" key="5">
    <source>
        <dbReference type="Pfam" id="PF00535"/>
    </source>
</evidence>
<keyword evidence="2" id="KW-0328">Glycosyltransferase</keyword>
<comment type="similarity">
    <text evidence="1">Belongs to the glycosyltransferase 2 family.</text>
</comment>
<dbReference type="AlphaFoldDB" id="A0A1P9WY24"/>
<dbReference type="OrthoDB" id="9801954at2"/>
<protein>
    <submittedName>
        <fullName evidence="6">Glycosyl transferase family 2</fullName>
    </submittedName>
</protein>
<keyword evidence="7" id="KW-1185">Reference proteome</keyword>
<dbReference type="Pfam" id="PF00535">
    <property type="entry name" value="Glycos_transf_2"/>
    <property type="match status" value="1"/>
</dbReference>